<protein>
    <submittedName>
        <fullName evidence="1">Uncharacterized protein</fullName>
    </submittedName>
</protein>
<dbReference type="EMBL" id="FUEG01000002">
    <property type="protein sequence ID" value="SJK99864.1"/>
    <property type="molecule type" value="Genomic_DNA"/>
</dbReference>
<dbReference type="AlphaFoldDB" id="A0A284QTP6"/>
<evidence type="ECO:0000313" key="1">
    <source>
        <dbReference type="EMBL" id="SJK99864.1"/>
    </source>
</evidence>
<proteinExistence type="predicted"/>
<name>A0A284QTP6_ARMOS</name>
<reference evidence="2" key="1">
    <citation type="journal article" date="2017" name="Nat. Ecol. Evol.">
        <title>Genome expansion and lineage-specific genetic innovations in the forest pathogenic fungi Armillaria.</title>
        <authorList>
            <person name="Sipos G."/>
            <person name="Prasanna A.N."/>
            <person name="Walter M.C."/>
            <person name="O'Connor E."/>
            <person name="Balint B."/>
            <person name="Krizsan K."/>
            <person name="Kiss B."/>
            <person name="Hess J."/>
            <person name="Varga T."/>
            <person name="Slot J."/>
            <person name="Riley R."/>
            <person name="Boka B."/>
            <person name="Rigling D."/>
            <person name="Barry K."/>
            <person name="Lee J."/>
            <person name="Mihaltcheva S."/>
            <person name="LaButti K."/>
            <person name="Lipzen A."/>
            <person name="Waldron R."/>
            <person name="Moloney N.M."/>
            <person name="Sperisen C."/>
            <person name="Kredics L."/>
            <person name="Vagvoelgyi C."/>
            <person name="Patrignani A."/>
            <person name="Fitzpatrick D."/>
            <person name="Nagy I."/>
            <person name="Doyle S."/>
            <person name="Anderson J.B."/>
            <person name="Grigoriev I.V."/>
            <person name="Gueldener U."/>
            <person name="Muensterkoetter M."/>
            <person name="Nagy L.G."/>
        </authorList>
    </citation>
    <scope>NUCLEOTIDE SEQUENCE [LARGE SCALE GENOMIC DNA]</scope>
    <source>
        <strain evidence="2">C18/9</strain>
    </source>
</reference>
<gene>
    <name evidence="1" type="ORF">ARMOST_03175</name>
</gene>
<dbReference type="Proteomes" id="UP000219338">
    <property type="component" value="Unassembled WGS sequence"/>
</dbReference>
<accession>A0A284QTP6</accession>
<keyword evidence="2" id="KW-1185">Reference proteome</keyword>
<organism evidence="1 2">
    <name type="scientific">Armillaria ostoyae</name>
    <name type="common">Armillaria root rot fungus</name>
    <dbReference type="NCBI Taxonomy" id="47428"/>
    <lineage>
        <taxon>Eukaryota</taxon>
        <taxon>Fungi</taxon>
        <taxon>Dikarya</taxon>
        <taxon>Basidiomycota</taxon>
        <taxon>Agaricomycotina</taxon>
        <taxon>Agaricomycetes</taxon>
        <taxon>Agaricomycetidae</taxon>
        <taxon>Agaricales</taxon>
        <taxon>Marasmiineae</taxon>
        <taxon>Physalacriaceae</taxon>
        <taxon>Armillaria</taxon>
    </lineage>
</organism>
<evidence type="ECO:0000313" key="2">
    <source>
        <dbReference type="Proteomes" id="UP000219338"/>
    </source>
</evidence>
<sequence>MTTNSVLTYLRRLCEQYLAGRQGGSMEEIDKAVSTFEDLLGKAQSDLDAMYRDGGINAAFWEGEDCVNRIRLALQALQDLSCNAMLGQPALYFNMTLFLFLLGVLRLPPSPHHDANMSRIWTTHSALSEAPKSCIRDATCPYPWGLSSAQILEVRHSGVAYRQAHQDNLSNPRSLKQWEERFYFHWELNWHYPHFKDDNKRARITRISTQTGANMGQYTVQPLPFT</sequence>